<accession>A0A7V4NEX4</accession>
<organism evidence="1">
    <name type="scientific">Fervidobacterium pennivorans</name>
    <dbReference type="NCBI Taxonomy" id="93466"/>
    <lineage>
        <taxon>Bacteria</taxon>
        <taxon>Thermotogati</taxon>
        <taxon>Thermotogota</taxon>
        <taxon>Thermotogae</taxon>
        <taxon>Thermotogales</taxon>
        <taxon>Fervidobacteriaceae</taxon>
        <taxon>Fervidobacterium</taxon>
    </lineage>
</organism>
<reference evidence="1" key="1">
    <citation type="journal article" date="2020" name="mSystems">
        <title>Genome- and Community-Level Interaction Insights into Carbon Utilization and Element Cycling Functions of Hydrothermarchaeota in Hydrothermal Sediment.</title>
        <authorList>
            <person name="Zhou Z."/>
            <person name="Liu Y."/>
            <person name="Xu W."/>
            <person name="Pan J."/>
            <person name="Luo Z.H."/>
            <person name="Li M."/>
        </authorList>
    </citation>
    <scope>NUCLEOTIDE SEQUENCE [LARGE SCALE GENOMIC DNA]</scope>
    <source>
        <strain evidence="1">SpSt-61</strain>
    </source>
</reference>
<dbReference type="Gene3D" id="3.40.640.10">
    <property type="entry name" value="Type I PLP-dependent aspartate aminotransferase-like (Major domain)"/>
    <property type="match status" value="1"/>
</dbReference>
<dbReference type="InterPro" id="IPR015424">
    <property type="entry name" value="PyrdxlP-dep_Trfase"/>
</dbReference>
<dbReference type="InterPro" id="IPR015421">
    <property type="entry name" value="PyrdxlP-dep_Trfase_major"/>
</dbReference>
<name>A0A7V4NEX4_FERPE</name>
<gene>
    <name evidence="1" type="ORF">ENT78_02385</name>
</gene>
<proteinExistence type="predicted"/>
<sequence>MVISTIGGEHYLTPEFLTYKDKNVYDFIISRYNNVSFYATGRDAIFRIVEVVRDRILWLPDFLCESIYKPLKKSGVAVKFYHVKDDFRDQGTDKVRKTDFVYIINYFGLVDEALFRFENTIVDITHSFIIFDNDFNYTGKISICSLRKLLPIPDGALLAGYVKIEPTYEIRQSFVEKRTFGLLSRYYSYLNKFSSDENFYVLKEAEKLLDQSGTYGYSMSYLSQNLLKCVDFQQIAQKTKENYDYLKMKLKKHYPGFSQYFPVVFSSREERDNARQKLGKKGIFCPVHWDTSFLGVSNDLSDRIMSIPCDYRYGVSHTGKIINILGG</sequence>
<evidence type="ECO:0000313" key="1">
    <source>
        <dbReference type="EMBL" id="HGU52364.1"/>
    </source>
</evidence>
<dbReference type="SUPFAM" id="SSF53383">
    <property type="entry name" value="PLP-dependent transferases"/>
    <property type="match status" value="1"/>
</dbReference>
<comment type="caution">
    <text evidence="1">The sequence shown here is derived from an EMBL/GenBank/DDBJ whole genome shotgun (WGS) entry which is preliminary data.</text>
</comment>
<dbReference type="EMBL" id="DSZZ01000110">
    <property type="protein sequence ID" value="HGU52364.1"/>
    <property type="molecule type" value="Genomic_DNA"/>
</dbReference>
<protein>
    <submittedName>
        <fullName evidence="1">Uncharacterized protein</fullName>
    </submittedName>
</protein>
<dbReference type="AlphaFoldDB" id="A0A7V4NEX4"/>